<organism evidence="4 5">
    <name type="scientific">Streptacidiphilus cavernicola</name>
    <dbReference type="NCBI Taxonomy" id="3342716"/>
    <lineage>
        <taxon>Bacteria</taxon>
        <taxon>Bacillati</taxon>
        <taxon>Actinomycetota</taxon>
        <taxon>Actinomycetes</taxon>
        <taxon>Kitasatosporales</taxon>
        <taxon>Streptomycetaceae</taxon>
        <taxon>Streptacidiphilus</taxon>
    </lineage>
</organism>
<gene>
    <name evidence="4" type="ORF">ACEZDE_07025</name>
</gene>
<dbReference type="InterPro" id="IPR029050">
    <property type="entry name" value="Immunoprotect_excell_Ig-like"/>
</dbReference>
<sequence>MRAGTTAATVLALLALALAGCTGPHRAVSNGDHASSRPPGVPAGPAAPTSDTPASAAAADPLMKIGTAWPWQQGDTGTVSGATTVLSYQQHIAVDGPTPEDAFGPSSRGDIWASLDVKVCSNPQSTAPIPVADTDWTLTYSDGTRIKPSGTGYDNFPKPAFPMGDSTVQPGRCLRGKIVFPVPAAARPVLIDYTPGGMTVPEEWTVPEK</sequence>
<dbReference type="EMBL" id="JBHFAB010000004">
    <property type="protein sequence ID" value="MFC1416395.1"/>
    <property type="molecule type" value="Genomic_DNA"/>
</dbReference>
<reference evidence="4 5" key="1">
    <citation type="submission" date="2024-09" db="EMBL/GenBank/DDBJ databases">
        <authorList>
            <person name="Lee S.D."/>
        </authorList>
    </citation>
    <scope>NUCLEOTIDE SEQUENCE [LARGE SCALE GENOMIC DNA]</scope>
    <source>
        <strain evidence="4 5">N8-3</strain>
    </source>
</reference>
<comment type="caution">
    <text evidence="4">The sequence shown here is derived from an EMBL/GenBank/DDBJ whole genome shotgun (WGS) entry which is preliminary data.</text>
</comment>
<proteinExistence type="predicted"/>
<evidence type="ECO:0000256" key="3">
    <source>
        <dbReference type="SAM" id="SignalP"/>
    </source>
</evidence>
<feature type="chain" id="PRO_5046673819" description="DUF4352 domain-containing protein" evidence="3">
    <location>
        <begin position="28"/>
        <end position="209"/>
    </location>
</feature>
<dbReference type="RefSeq" id="WP_380533595.1">
    <property type="nucleotide sequence ID" value="NZ_JBHFAB010000004.1"/>
</dbReference>
<dbReference type="Gene3D" id="2.60.40.1240">
    <property type="match status" value="1"/>
</dbReference>
<dbReference type="Proteomes" id="UP001592531">
    <property type="component" value="Unassembled WGS sequence"/>
</dbReference>
<evidence type="ECO:0000256" key="1">
    <source>
        <dbReference type="ARBA" id="ARBA00022729"/>
    </source>
</evidence>
<accession>A0ABV6VRL5</accession>
<protein>
    <recommendedName>
        <fullName evidence="6">DUF4352 domain-containing protein</fullName>
    </recommendedName>
</protein>
<keyword evidence="5" id="KW-1185">Reference proteome</keyword>
<feature type="compositionally biased region" description="Low complexity" evidence="2">
    <location>
        <begin position="43"/>
        <end position="56"/>
    </location>
</feature>
<evidence type="ECO:0000313" key="5">
    <source>
        <dbReference type="Proteomes" id="UP001592531"/>
    </source>
</evidence>
<dbReference type="PROSITE" id="PS51257">
    <property type="entry name" value="PROKAR_LIPOPROTEIN"/>
    <property type="match status" value="1"/>
</dbReference>
<evidence type="ECO:0008006" key="6">
    <source>
        <dbReference type="Google" id="ProtNLM"/>
    </source>
</evidence>
<evidence type="ECO:0000313" key="4">
    <source>
        <dbReference type="EMBL" id="MFC1416395.1"/>
    </source>
</evidence>
<name>A0ABV6VRL5_9ACTN</name>
<keyword evidence="1 3" id="KW-0732">Signal</keyword>
<feature type="signal peptide" evidence="3">
    <location>
        <begin position="1"/>
        <end position="27"/>
    </location>
</feature>
<feature type="region of interest" description="Disordered" evidence="2">
    <location>
        <begin position="26"/>
        <end position="56"/>
    </location>
</feature>
<evidence type="ECO:0000256" key="2">
    <source>
        <dbReference type="SAM" id="MobiDB-lite"/>
    </source>
</evidence>